<protein>
    <submittedName>
        <fullName evidence="1">Uncharacterized protein</fullName>
    </submittedName>
</protein>
<gene>
    <name evidence="1" type="ORF">SAMN05660235_01792</name>
</gene>
<dbReference type="RefSeq" id="WP_093690078.1">
    <property type="nucleotide sequence ID" value="NZ_FNBU01000012.1"/>
</dbReference>
<dbReference type="AlphaFoldDB" id="A0A1G7LJX7"/>
<dbReference type="OrthoDB" id="1675497at2"/>
<accession>A0A1G7LJX7</accession>
<keyword evidence="2" id="KW-1185">Reference proteome</keyword>
<dbReference type="STRING" id="1123285.SAMN05660235_01792"/>
<proteinExistence type="predicted"/>
<evidence type="ECO:0000313" key="1">
    <source>
        <dbReference type="EMBL" id="SDF49249.1"/>
    </source>
</evidence>
<name>A0A1G7LJX7_9FIRM</name>
<dbReference type="EMBL" id="FNBU01000012">
    <property type="protein sequence ID" value="SDF49249.1"/>
    <property type="molecule type" value="Genomic_DNA"/>
</dbReference>
<organism evidence="1 2">
    <name type="scientific">Sporolituus thermophilus DSM 23256</name>
    <dbReference type="NCBI Taxonomy" id="1123285"/>
    <lineage>
        <taxon>Bacteria</taxon>
        <taxon>Bacillati</taxon>
        <taxon>Bacillota</taxon>
        <taxon>Negativicutes</taxon>
        <taxon>Selenomonadales</taxon>
        <taxon>Sporomusaceae</taxon>
        <taxon>Sporolituus</taxon>
    </lineage>
</organism>
<dbReference type="Proteomes" id="UP000243333">
    <property type="component" value="Unassembled WGS sequence"/>
</dbReference>
<sequence>MLYLLLAAVACAFLLMYIYNRRSLPRRLRSLKSRLTALTGQKGGRQPRQEWLDDLYRLLKQALSGGDQAILFQTADLLKTAFGEGIMRPEEPVRLAGVVIGALRAKQADIAGVLLDAFRPLLRHQATDMLPELAESVTMAGLLALKERQNFVAAKAADLLFAVLVRAQRTDITAGTSRAINGIQTIGVQALRRGDKSLFLELCIRLDEEVVNCRGDNSELVGVFAIWLQRLVTAGDEELLAFVKTTVLRLVDTGRVEREFLAAFHKEVLEMARMASVNVENPLLAPLFEFAFELADRLNTLPAWQTAVRETGKIAAAVITSRGFNTAFPIMAVLITLGGRLLIAELRRSTAGANEDEGRVLYLVVRECLLLLELAVRQDMVLTAGELAGRLTLLWEKRFSAPPPKNIRKFCQLLIITWMQTKRRVAKRLSLEKLLDGPLLLSSEERSRLYFLQSNS</sequence>
<reference evidence="2" key="1">
    <citation type="submission" date="2016-10" db="EMBL/GenBank/DDBJ databases">
        <authorList>
            <person name="Varghese N."/>
            <person name="Submissions S."/>
        </authorList>
    </citation>
    <scope>NUCLEOTIDE SEQUENCE [LARGE SCALE GENOMIC DNA]</scope>
    <source>
        <strain evidence="2">DSM 23256</strain>
    </source>
</reference>
<evidence type="ECO:0000313" key="2">
    <source>
        <dbReference type="Proteomes" id="UP000243333"/>
    </source>
</evidence>